<dbReference type="EMBL" id="BPLR01013525">
    <property type="protein sequence ID" value="GIY61806.1"/>
    <property type="molecule type" value="Genomic_DNA"/>
</dbReference>
<dbReference type="Proteomes" id="UP001054945">
    <property type="component" value="Unassembled WGS sequence"/>
</dbReference>
<accession>A0AAV4UV66</accession>
<organism evidence="1 2">
    <name type="scientific">Caerostris extrusa</name>
    <name type="common">Bark spider</name>
    <name type="synonym">Caerostris bankana</name>
    <dbReference type="NCBI Taxonomy" id="172846"/>
    <lineage>
        <taxon>Eukaryota</taxon>
        <taxon>Metazoa</taxon>
        <taxon>Ecdysozoa</taxon>
        <taxon>Arthropoda</taxon>
        <taxon>Chelicerata</taxon>
        <taxon>Arachnida</taxon>
        <taxon>Araneae</taxon>
        <taxon>Araneomorphae</taxon>
        <taxon>Entelegynae</taxon>
        <taxon>Araneoidea</taxon>
        <taxon>Araneidae</taxon>
        <taxon>Caerostris</taxon>
    </lineage>
</organism>
<protein>
    <recommendedName>
        <fullName evidence="3">Secreted protein</fullName>
    </recommendedName>
</protein>
<reference evidence="1 2" key="1">
    <citation type="submission" date="2021-06" db="EMBL/GenBank/DDBJ databases">
        <title>Caerostris extrusa draft genome.</title>
        <authorList>
            <person name="Kono N."/>
            <person name="Arakawa K."/>
        </authorList>
    </citation>
    <scope>NUCLEOTIDE SEQUENCE [LARGE SCALE GENOMIC DNA]</scope>
</reference>
<evidence type="ECO:0008006" key="3">
    <source>
        <dbReference type="Google" id="ProtNLM"/>
    </source>
</evidence>
<sequence length="112" mass="12935">MRSRCFLPNFVLMQMCICGRLSHRCKQCILPMYEVRIHSDYETFKIIFFKTRGWNATTSVPVPMKECYWRPRVSPCSAPHPSVTSQPEVCALGQWEGLTLSSRSCVERVSSK</sequence>
<evidence type="ECO:0000313" key="1">
    <source>
        <dbReference type="EMBL" id="GIY61806.1"/>
    </source>
</evidence>
<name>A0AAV4UV66_CAEEX</name>
<comment type="caution">
    <text evidence="1">The sequence shown here is derived from an EMBL/GenBank/DDBJ whole genome shotgun (WGS) entry which is preliminary data.</text>
</comment>
<evidence type="ECO:0000313" key="2">
    <source>
        <dbReference type="Proteomes" id="UP001054945"/>
    </source>
</evidence>
<proteinExistence type="predicted"/>
<keyword evidence="2" id="KW-1185">Reference proteome</keyword>
<dbReference type="AlphaFoldDB" id="A0AAV4UV66"/>
<gene>
    <name evidence="1" type="ORF">CEXT_559231</name>
</gene>